<proteinExistence type="predicted"/>
<dbReference type="EMBL" id="BRXR01000001">
    <property type="protein sequence ID" value="GLC29999.1"/>
    <property type="molecule type" value="Genomic_DNA"/>
</dbReference>
<feature type="transmembrane region" description="Helical" evidence="1">
    <location>
        <begin position="31"/>
        <end position="49"/>
    </location>
</feature>
<sequence>MNAFFIVLGFLVVWGVEVIPIIKEKDMRKVTCYSALILLSLSLSLMILFSNKETSIAAVIEEAMKAVVKYMKI</sequence>
<evidence type="ECO:0000313" key="2">
    <source>
        <dbReference type="EMBL" id="GLC29999.1"/>
    </source>
</evidence>
<keyword evidence="1" id="KW-1133">Transmembrane helix</keyword>
<evidence type="ECO:0000313" key="3">
    <source>
        <dbReference type="Proteomes" id="UP001208567"/>
    </source>
</evidence>
<keyword evidence="1" id="KW-0472">Membrane</keyword>
<gene>
    <name evidence="2" type="ORF">bsdE14_14090</name>
</gene>
<keyword evidence="1" id="KW-0812">Transmembrane</keyword>
<keyword evidence="3" id="KW-1185">Reference proteome</keyword>
<comment type="caution">
    <text evidence="2">The sequence shown here is derived from an EMBL/GenBank/DDBJ whole genome shotgun (WGS) entry which is preliminary data.</text>
</comment>
<dbReference type="RefSeq" id="WP_264849270.1">
    <property type="nucleotide sequence ID" value="NZ_BRXR01000001.1"/>
</dbReference>
<name>A0ABQ5N456_9CLOT</name>
<evidence type="ECO:0000256" key="1">
    <source>
        <dbReference type="SAM" id="Phobius"/>
    </source>
</evidence>
<reference evidence="2 3" key="1">
    <citation type="journal article" date="2024" name="Int. J. Syst. Evol. Microbiol.">
        <title>Clostridium omnivorum sp. nov., isolated from anoxic soil under the treatment of reductive soil disinfestation.</title>
        <authorList>
            <person name="Ueki A."/>
            <person name="Tonouchi A."/>
            <person name="Kaku N."/>
            <person name="Honma S."/>
            <person name="Ueki K."/>
        </authorList>
    </citation>
    <scope>NUCLEOTIDE SEQUENCE [LARGE SCALE GENOMIC DNA]</scope>
    <source>
        <strain evidence="2 3">E14</strain>
    </source>
</reference>
<dbReference type="Proteomes" id="UP001208567">
    <property type="component" value="Unassembled WGS sequence"/>
</dbReference>
<protein>
    <submittedName>
        <fullName evidence="2">Uncharacterized protein</fullName>
    </submittedName>
</protein>
<accession>A0ABQ5N456</accession>
<organism evidence="2 3">
    <name type="scientific">Clostridium omnivorum</name>
    <dbReference type="NCBI Taxonomy" id="1604902"/>
    <lineage>
        <taxon>Bacteria</taxon>
        <taxon>Bacillati</taxon>
        <taxon>Bacillota</taxon>
        <taxon>Clostridia</taxon>
        <taxon>Eubacteriales</taxon>
        <taxon>Clostridiaceae</taxon>
        <taxon>Clostridium</taxon>
    </lineage>
</organism>